<evidence type="ECO:0000259" key="5">
    <source>
        <dbReference type="PROSITE" id="PS51178"/>
    </source>
</evidence>
<evidence type="ECO:0000256" key="3">
    <source>
        <dbReference type="ARBA" id="ARBA00023136"/>
    </source>
</evidence>
<reference evidence="6 7" key="1">
    <citation type="submission" date="2014-12" db="EMBL/GenBank/DDBJ databases">
        <title>Draft genome sequence of Cohnella kolymensis strain B-2846.</title>
        <authorList>
            <person name="Karlyshev A.V."/>
            <person name="Kudryashova E.B."/>
        </authorList>
    </citation>
    <scope>NUCLEOTIDE SEQUENCE [LARGE SCALE GENOMIC DNA]</scope>
    <source>
        <strain evidence="6 7">VKM B-2846</strain>
    </source>
</reference>
<comment type="caution">
    <text evidence="6">The sequence shown here is derived from an EMBL/GenBank/DDBJ whole genome shotgun (WGS) entry which is preliminary data.</text>
</comment>
<dbReference type="InterPro" id="IPR036138">
    <property type="entry name" value="PBP_dimer_sf"/>
</dbReference>
<dbReference type="Pfam" id="PF03717">
    <property type="entry name" value="PBP_dimer"/>
    <property type="match status" value="1"/>
</dbReference>
<keyword evidence="3 4" id="KW-0472">Membrane</keyword>
<feature type="domain" description="PASTA" evidence="5">
    <location>
        <begin position="605"/>
        <end position="670"/>
    </location>
</feature>
<dbReference type="InterPro" id="IPR005311">
    <property type="entry name" value="PBP_dimer"/>
</dbReference>
<name>A0ABR5A280_9BACL</name>
<keyword evidence="4" id="KW-0812">Transmembrane</keyword>
<dbReference type="Gene3D" id="3.40.710.10">
    <property type="entry name" value="DD-peptidase/beta-lactamase superfamily"/>
    <property type="match status" value="1"/>
</dbReference>
<dbReference type="PANTHER" id="PTHR30627">
    <property type="entry name" value="PEPTIDOGLYCAN D,D-TRANSPEPTIDASE"/>
    <property type="match status" value="1"/>
</dbReference>
<evidence type="ECO:0000313" key="7">
    <source>
        <dbReference type="Proteomes" id="UP000054526"/>
    </source>
</evidence>
<evidence type="ECO:0000313" key="6">
    <source>
        <dbReference type="EMBL" id="KIL34645.1"/>
    </source>
</evidence>
<dbReference type="Pfam" id="PF00905">
    <property type="entry name" value="Transpeptidase"/>
    <property type="match status" value="1"/>
</dbReference>
<dbReference type="SMART" id="SM00740">
    <property type="entry name" value="PASTA"/>
    <property type="match status" value="1"/>
</dbReference>
<feature type="transmembrane region" description="Helical" evidence="4">
    <location>
        <begin position="7"/>
        <end position="29"/>
    </location>
</feature>
<dbReference type="InterPro" id="IPR050515">
    <property type="entry name" value="Beta-lactam/transpept"/>
</dbReference>
<evidence type="ECO:0000256" key="2">
    <source>
        <dbReference type="ARBA" id="ARBA00007171"/>
    </source>
</evidence>
<dbReference type="Gene3D" id="3.30.10.20">
    <property type="match status" value="1"/>
</dbReference>
<proteinExistence type="inferred from homology"/>
<dbReference type="RefSeq" id="WP_041066591.1">
    <property type="nucleotide sequence ID" value="NZ_JXAL01000028.1"/>
</dbReference>
<dbReference type="EMBL" id="JXAL01000028">
    <property type="protein sequence ID" value="KIL34645.1"/>
    <property type="molecule type" value="Genomic_DNA"/>
</dbReference>
<dbReference type="InterPro" id="IPR005543">
    <property type="entry name" value="PASTA_dom"/>
</dbReference>
<keyword evidence="7" id="KW-1185">Reference proteome</keyword>
<dbReference type="SUPFAM" id="SSF54184">
    <property type="entry name" value="Penicillin-binding protein 2x (pbp-2x), c-terminal domain"/>
    <property type="match status" value="2"/>
</dbReference>
<dbReference type="SUPFAM" id="SSF56601">
    <property type="entry name" value="beta-lactamase/transpeptidase-like"/>
    <property type="match status" value="1"/>
</dbReference>
<dbReference type="CDD" id="cd06576">
    <property type="entry name" value="PASTA_Pbp2x-like_1"/>
    <property type="match status" value="1"/>
</dbReference>
<dbReference type="Proteomes" id="UP000054526">
    <property type="component" value="Unassembled WGS sequence"/>
</dbReference>
<accession>A0ABR5A280</accession>
<comment type="subcellular location">
    <subcellularLocation>
        <location evidence="1">Membrane</location>
    </subcellularLocation>
</comment>
<dbReference type="Gene3D" id="3.90.1310.10">
    <property type="entry name" value="Penicillin-binding protein 2a (Domain 2)"/>
    <property type="match status" value="1"/>
</dbReference>
<dbReference type="Pfam" id="PF03793">
    <property type="entry name" value="PASTA"/>
    <property type="match status" value="1"/>
</dbReference>
<evidence type="ECO:0000256" key="1">
    <source>
        <dbReference type="ARBA" id="ARBA00004370"/>
    </source>
</evidence>
<evidence type="ECO:0000256" key="4">
    <source>
        <dbReference type="SAM" id="Phobius"/>
    </source>
</evidence>
<dbReference type="InterPro" id="IPR001460">
    <property type="entry name" value="PCN-bd_Tpept"/>
</dbReference>
<gene>
    <name evidence="6" type="ORF">SD71_18630</name>
</gene>
<organism evidence="6 7">
    <name type="scientific">Cohnella kolymensis</name>
    <dbReference type="NCBI Taxonomy" id="1590652"/>
    <lineage>
        <taxon>Bacteria</taxon>
        <taxon>Bacillati</taxon>
        <taxon>Bacillota</taxon>
        <taxon>Bacilli</taxon>
        <taxon>Bacillales</taxon>
        <taxon>Paenibacillaceae</taxon>
        <taxon>Cohnella</taxon>
    </lineage>
</organism>
<sequence length="731" mass="79630">MTKRIKFRTLLMGGLITLLFVGLIIKLYWVQVANAAFWADHARSNWVTREKIPQERGMLLDRDGKVLAADAAAYTVAVGPKQIALLEKENPDWKLTERIATKLNSVLGTSKQKLIDNINSKNTDGTYRVQREIHPDGWKIDKAVRDKLADFRAELQKLTGKKNVGLYFIEDQKRYYPNGTLASHILGYENKEGNAIIGLEKQFDKDLRGEAGSIIYEKDGNRTQLPDGKVEVKQAVHGKNINLTIDRDIQYYIEEALRAAYEEYNPVSITAIAADPKTMEILGMASLPDFNPNKYWETKDQVSFKDNALQSVYEPGSTFKIVTLAAAVQEGIFKPNDTYKSGSIKVTPKSRPITDHKRDGWGEITYLDGLKHSSNVAFVKLGYEQLGAEKLRKYIDAFGFGQKTGIEIPGESQGAIRFNNKIAIEVATAAFGQGQVLVTPIQQVQAVAAVANGGKLMQPHIIKSISDPMTGDKQITEPKVIREVISESTSRKVGEYLEQVVSDQKIGTGKHAYIPGYRIAGKTGTAQKVIDGKYSDDRYVVSFIGYAPVEDPKIVLYVIVDEPDIPAAGGGSVAAPIFKKIMGQSLLHLGISPSMPDVSLTAAPTPSKAAQITATVPDVTGMTVSAASKELKGRSFNVGAIGKGNKVLQQLPKAGSVMPASQQIYLLTDTKPGNVPDLKGLSLRDALEMCSLLQTPCTVEGKGYVISQKTVKTAGKLTVQLTLAPSGSSGG</sequence>
<dbReference type="PROSITE" id="PS51178">
    <property type="entry name" value="PASTA"/>
    <property type="match status" value="1"/>
</dbReference>
<dbReference type="Gene3D" id="3.30.450.330">
    <property type="match status" value="1"/>
</dbReference>
<dbReference type="InterPro" id="IPR012338">
    <property type="entry name" value="Beta-lactam/transpept-like"/>
</dbReference>
<dbReference type="PANTHER" id="PTHR30627:SF26">
    <property type="entry name" value="PENICILLIN-BINDING PROTEIN 2B"/>
    <property type="match status" value="1"/>
</dbReference>
<keyword evidence="4" id="KW-1133">Transmembrane helix</keyword>
<comment type="similarity">
    <text evidence="2">Belongs to the transpeptidase family.</text>
</comment>
<protein>
    <submittedName>
        <fullName evidence="6">Stage V sporulation protein D</fullName>
    </submittedName>
</protein>
<dbReference type="SUPFAM" id="SSF56519">
    <property type="entry name" value="Penicillin binding protein dimerisation domain"/>
    <property type="match status" value="1"/>
</dbReference>